<organism evidence="1 2">
    <name type="scientific">Marchantia polymorpha</name>
    <name type="common">Common liverwort</name>
    <name type="synonym">Marchantia aquatica</name>
    <dbReference type="NCBI Taxonomy" id="3197"/>
    <lineage>
        <taxon>Eukaryota</taxon>
        <taxon>Viridiplantae</taxon>
        <taxon>Streptophyta</taxon>
        <taxon>Embryophyta</taxon>
        <taxon>Marchantiophyta</taxon>
        <taxon>Marchantiopsida</taxon>
        <taxon>Marchantiidae</taxon>
        <taxon>Marchantiales</taxon>
        <taxon>Marchantiaceae</taxon>
        <taxon>Marchantia</taxon>
    </lineage>
</organism>
<dbReference type="Gramene" id="Mp6g08430.1">
    <property type="protein sequence ID" value="Mp6g08430.1.cds1"/>
    <property type="gene ID" value="Mp6g08430"/>
</dbReference>
<evidence type="ECO:0000313" key="2">
    <source>
        <dbReference type="Proteomes" id="UP000244005"/>
    </source>
</evidence>
<name>A0A2R6WT16_MARPO</name>
<dbReference type="AlphaFoldDB" id="A0A2R6WT16"/>
<gene>
    <name evidence="1" type="ORF">MARPO_0060s0078</name>
</gene>
<dbReference type="Proteomes" id="UP000244005">
    <property type="component" value="Unassembled WGS sequence"/>
</dbReference>
<evidence type="ECO:0000313" key="1">
    <source>
        <dbReference type="EMBL" id="PTQ36996.1"/>
    </source>
</evidence>
<keyword evidence="2" id="KW-1185">Reference proteome</keyword>
<reference evidence="2" key="1">
    <citation type="journal article" date="2017" name="Cell">
        <title>Insights into land plant evolution garnered from the Marchantia polymorpha genome.</title>
        <authorList>
            <person name="Bowman J.L."/>
            <person name="Kohchi T."/>
            <person name="Yamato K.T."/>
            <person name="Jenkins J."/>
            <person name="Shu S."/>
            <person name="Ishizaki K."/>
            <person name="Yamaoka S."/>
            <person name="Nishihama R."/>
            <person name="Nakamura Y."/>
            <person name="Berger F."/>
            <person name="Adam C."/>
            <person name="Aki S.S."/>
            <person name="Althoff F."/>
            <person name="Araki T."/>
            <person name="Arteaga-Vazquez M.A."/>
            <person name="Balasubrmanian S."/>
            <person name="Barry K."/>
            <person name="Bauer D."/>
            <person name="Boehm C.R."/>
            <person name="Briginshaw L."/>
            <person name="Caballero-Perez J."/>
            <person name="Catarino B."/>
            <person name="Chen F."/>
            <person name="Chiyoda S."/>
            <person name="Chovatia M."/>
            <person name="Davies K.M."/>
            <person name="Delmans M."/>
            <person name="Demura T."/>
            <person name="Dierschke T."/>
            <person name="Dolan L."/>
            <person name="Dorantes-Acosta A.E."/>
            <person name="Eklund D.M."/>
            <person name="Florent S.N."/>
            <person name="Flores-Sandoval E."/>
            <person name="Fujiyama A."/>
            <person name="Fukuzawa H."/>
            <person name="Galik B."/>
            <person name="Grimanelli D."/>
            <person name="Grimwood J."/>
            <person name="Grossniklaus U."/>
            <person name="Hamada T."/>
            <person name="Haseloff J."/>
            <person name="Hetherington A.J."/>
            <person name="Higo A."/>
            <person name="Hirakawa Y."/>
            <person name="Hundley H.N."/>
            <person name="Ikeda Y."/>
            <person name="Inoue K."/>
            <person name="Inoue S.I."/>
            <person name="Ishida S."/>
            <person name="Jia Q."/>
            <person name="Kakita M."/>
            <person name="Kanazawa T."/>
            <person name="Kawai Y."/>
            <person name="Kawashima T."/>
            <person name="Kennedy M."/>
            <person name="Kinose K."/>
            <person name="Kinoshita T."/>
            <person name="Kohara Y."/>
            <person name="Koide E."/>
            <person name="Komatsu K."/>
            <person name="Kopischke S."/>
            <person name="Kubo M."/>
            <person name="Kyozuka J."/>
            <person name="Lagercrantz U."/>
            <person name="Lin S.S."/>
            <person name="Lindquist E."/>
            <person name="Lipzen A.M."/>
            <person name="Lu C.W."/>
            <person name="De Luna E."/>
            <person name="Martienssen R.A."/>
            <person name="Minamino N."/>
            <person name="Mizutani M."/>
            <person name="Mizutani M."/>
            <person name="Mochizuki N."/>
            <person name="Monte I."/>
            <person name="Mosher R."/>
            <person name="Nagasaki H."/>
            <person name="Nakagami H."/>
            <person name="Naramoto S."/>
            <person name="Nishitani K."/>
            <person name="Ohtani M."/>
            <person name="Okamoto T."/>
            <person name="Okumura M."/>
            <person name="Phillips J."/>
            <person name="Pollak B."/>
            <person name="Reinders A."/>
            <person name="Rovekamp M."/>
            <person name="Sano R."/>
            <person name="Sawa S."/>
            <person name="Schmid M.W."/>
            <person name="Shirakawa M."/>
            <person name="Solano R."/>
            <person name="Spunde A."/>
            <person name="Suetsugu N."/>
            <person name="Sugano S."/>
            <person name="Sugiyama A."/>
            <person name="Sun R."/>
            <person name="Suzuki Y."/>
            <person name="Takenaka M."/>
            <person name="Takezawa D."/>
            <person name="Tomogane H."/>
            <person name="Tsuzuki M."/>
            <person name="Ueda T."/>
            <person name="Umeda M."/>
            <person name="Ward J.M."/>
            <person name="Watanabe Y."/>
            <person name="Yazaki K."/>
            <person name="Yokoyama R."/>
            <person name="Yoshitake Y."/>
            <person name="Yotsui I."/>
            <person name="Zachgo S."/>
            <person name="Schmutz J."/>
        </authorList>
    </citation>
    <scope>NUCLEOTIDE SEQUENCE [LARGE SCALE GENOMIC DNA]</scope>
    <source>
        <strain evidence="2">Tak-1</strain>
    </source>
</reference>
<dbReference type="EMBL" id="KZ772732">
    <property type="protein sequence ID" value="PTQ36996.1"/>
    <property type="molecule type" value="Genomic_DNA"/>
</dbReference>
<protein>
    <submittedName>
        <fullName evidence="1">Uncharacterized protein</fullName>
    </submittedName>
</protein>
<proteinExistence type="predicted"/>
<accession>A0A2R6WT16</accession>
<sequence length="161" mass="18018">MLTRKVGCCQALFSSLSFLRSNLQTGRHSPSPSVHPICGLFPAAVYCPKLLRLRSLVLILQPLVPLLQLLKHLSAALLLLRLPSLWLGVWAVWGLGRAVAYVSQLSSWYQSLCLTSGTTVLYYGPHTITHRWRGHSRFWWGCKRAVLSPADVELCSSSRCF</sequence>